<dbReference type="Proteomes" id="UP000094385">
    <property type="component" value="Unassembled WGS sequence"/>
</dbReference>
<dbReference type="EMBL" id="KV454291">
    <property type="protein sequence ID" value="ODQ74951.1"/>
    <property type="molecule type" value="Genomic_DNA"/>
</dbReference>
<evidence type="ECO:0000259" key="6">
    <source>
        <dbReference type="Pfam" id="PF01284"/>
    </source>
</evidence>
<feature type="domain" description="MARVEL" evidence="6">
    <location>
        <begin position="13"/>
        <end position="148"/>
    </location>
</feature>
<evidence type="ECO:0000313" key="7">
    <source>
        <dbReference type="EMBL" id="ODQ74951.1"/>
    </source>
</evidence>
<evidence type="ECO:0000256" key="2">
    <source>
        <dbReference type="ARBA" id="ARBA00022692"/>
    </source>
</evidence>
<name>A0A1E3QBB2_LIPST</name>
<dbReference type="GO" id="GO:0016020">
    <property type="term" value="C:membrane"/>
    <property type="evidence" value="ECO:0007669"/>
    <property type="project" value="UniProtKB-SubCell"/>
</dbReference>
<keyword evidence="3 5" id="KW-1133">Transmembrane helix</keyword>
<dbReference type="PANTHER" id="PTHR37451:SF1">
    <property type="entry name" value="MARVEL DOMAIN-CONTAINING PROTEIN"/>
    <property type="match status" value="1"/>
</dbReference>
<dbReference type="STRING" id="675824.A0A1E3QBB2"/>
<gene>
    <name evidence="7" type="ORF">LIPSTDRAFT_234440</name>
</gene>
<proteinExistence type="predicted"/>
<evidence type="ECO:0000256" key="1">
    <source>
        <dbReference type="ARBA" id="ARBA00004141"/>
    </source>
</evidence>
<feature type="transmembrane region" description="Helical" evidence="5">
    <location>
        <begin position="42"/>
        <end position="63"/>
    </location>
</feature>
<comment type="subcellular location">
    <subcellularLocation>
        <location evidence="1">Membrane</location>
        <topology evidence="1">Multi-pass membrane protein</topology>
    </subcellularLocation>
</comment>
<feature type="transmembrane region" description="Helical" evidence="5">
    <location>
        <begin position="131"/>
        <end position="155"/>
    </location>
</feature>
<feature type="transmembrane region" description="Helical" evidence="5">
    <location>
        <begin position="75"/>
        <end position="96"/>
    </location>
</feature>
<feature type="transmembrane region" description="Helical" evidence="5">
    <location>
        <begin position="12"/>
        <end position="30"/>
    </location>
</feature>
<reference evidence="7 8" key="1">
    <citation type="journal article" date="2016" name="Proc. Natl. Acad. Sci. U.S.A.">
        <title>Comparative genomics of biotechnologically important yeasts.</title>
        <authorList>
            <person name="Riley R."/>
            <person name="Haridas S."/>
            <person name="Wolfe K.H."/>
            <person name="Lopes M.R."/>
            <person name="Hittinger C.T."/>
            <person name="Goeker M."/>
            <person name="Salamov A.A."/>
            <person name="Wisecaver J.H."/>
            <person name="Long T.M."/>
            <person name="Calvey C.H."/>
            <person name="Aerts A.L."/>
            <person name="Barry K.W."/>
            <person name="Choi C."/>
            <person name="Clum A."/>
            <person name="Coughlan A.Y."/>
            <person name="Deshpande S."/>
            <person name="Douglass A.P."/>
            <person name="Hanson S.J."/>
            <person name="Klenk H.-P."/>
            <person name="LaButti K.M."/>
            <person name="Lapidus A."/>
            <person name="Lindquist E.A."/>
            <person name="Lipzen A.M."/>
            <person name="Meier-Kolthoff J.P."/>
            <person name="Ohm R.A."/>
            <person name="Otillar R.P."/>
            <person name="Pangilinan J.L."/>
            <person name="Peng Y."/>
            <person name="Rokas A."/>
            <person name="Rosa C.A."/>
            <person name="Scheuner C."/>
            <person name="Sibirny A.A."/>
            <person name="Slot J.C."/>
            <person name="Stielow J.B."/>
            <person name="Sun H."/>
            <person name="Kurtzman C.P."/>
            <person name="Blackwell M."/>
            <person name="Grigoriev I.V."/>
            <person name="Jeffries T.W."/>
        </authorList>
    </citation>
    <scope>NUCLEOTIDE SEQUENCE [LARGE SCALE GENOMIC DNA]</scope>
    <source>
        <strain evidence="7 8">NRRL Y-11557</strain>
    </source>
</reference>
<keyword evidence="4 5" id="KW-0472">Membrane</keyword>
<keyword evidence="2 5" id="KW-0812">Transmembrane</keyword>
<evidence type="ECO:0000256" key="5">
    <source>
        <dbReference type="SAM" id="Phobius"/>
    </source>
</evidence>
<accession>A0A1E3QBB2</accession>
<dbReference type="InterPro" id="IPR008253">
    <property type="entry name" value="Marvel"/>
</dbReference>
<dbReference type="PANTHER" id="PTHR37451">
    <property type="entry name" value="MARVEL DOMAIN"/>
    <property type="match status" value="1"/>
</dbReference>
<evidence type="ECO:0000256" key="3">
    <source>
        <dbReference type="ARBA" id="ARBA00022989"/>
    </source>
</evidence>
<sequence>MPFSFRSLTVLHYLRIAQVVFAIICLGLAAETVSVYSNDAGYLIFVSVWTFLALTYLVFAPIYWSRGVFHRLAPFGVELLTNVFWFTAFIVMAAIYGPGSCSWYHDYYPSYYNWYGYHTSRYQTACETSKAAIAFAAVNWLLFIFTTGLMTAALFGIRFSRGHAAAGPGDVEGAAPGAQTDAAVGEKAVGEDAPVGEVAVPAYSAPAETPAIADATVESEKSV</sequence>
<dbReference type="AlphaFoldDB" id="A0A1E3QBB2"/>
<organism evidence="7 8">
    <name type="scientific">Lipomyces starkeyi NRRL Y-11557</name>
    <dbReference type="NCBI Taxonomy" id="675824"/>
    <lineage>
        <taxon>Eukaryota</taxon>
        <taxon>Fungi</taxon>
        <taxon>Dikarya</taxon>
        <taxon>Ascomycota</taxon>
        <taxon>Saccharomycotina</taxon>
        <taxon>Lipomycetes</taxon>
        <taxon>Lipomycetales</taxon>
        <taxon>Lipomycetaceae</taxon>
        <taxon>Lipomyces</taxon>
    </lineage>
</organism>
<dbReference type="Pfam" id="PF01284">
    <property type="entry name" value="MARVEL"/>
    <property type="match status" value="1"/>
</dbReference>
<dbReference type="OrthoDB" id="4090040at2759"/>
<evidence type="ECO:0000256" key="4">
    <source>
        <dbReference type="ARBA" id="ARBA00023136"/>
    </source>
</evidence>
<protein>
    <recommendedName>
        <fullName evidence="6">MARVEL domain-containing protein</fullName>
    </recommendedName>
</protein>
<keyword evidence="8" id="KW-1185">Reference proteome</keyword>
<evidence type="ECO:0000313" key="8">
    <source>
        <dbReference type="Proteomes" id="UP000094385"/>
    </source>
</evidence>